<dbReference type="RefSeq" id="WP_044176260.1">
    <property type="nucleotide sequence ID" value="NZ_AP018045.1"/>
</dbReference>
<dbReference type="GO" id="GO:0005886">
    <property type="term" value="C:plasma membrane"/>
    <property type="evidence" value="ECO:0007669"/>
    <property type="project" value="UniProtKB-SubCell"/>
</dbReference>
<keyword evidence="1 7" id="KW-1003">Cell membrane</keyword>
<dbReference type="GO" id="GO:0044781">
    <property type="term" value="P:bacterial-type flagellum organization"/>
    <property type="evidence" value="ECO:0007669"/>
    <property type="project" value="UniProtKB-UniRule"/>
</dbReference>
<sequence length="112" mass="12330">MNTTPDLNIATTLASLLLVIGLIFLLAWLVKRMRVTGFKGRQQELQIISQLAVGTKERIALVQVGQEQVLVGITAHNISLLTKLEHPVILDKAAESDFASQLNAFLNKHDKS</sequence>
<reference evidence="8" key="1">
    <citation type="journal article" date="2017" name="Genome Announc.">
        <title>Whole-Genome Sequence of Photobacterium damselae subsp. piscicida Strain 91-197, Isolated from Hybrid Striped Bass (Morone sp.) in the United States.</title>
        <authorList>
            <person name="Teru Y."/>
            <person name="Hikima J."/>
            <person name="Kono T."/>
            <person name="Sakai M."/>
            <person name="Takano T."/>
            <person name="Hawke J.P."/>
            <person name="Takeyama H."/>
            <person name="Aoki T."/>
        </authorList>
    </citation>
    <scope>NUCLEOTIDE SEQUENCE</scope>
    <source>
        <strain evidence="8">91-197</strain>
    </source>
</reference>
<gene>
    <name evidence="9" type="primary">fliO</name>
    <name evidence="9" type="ORF">IC627_11165</name>
    <name evidence="8" type="ORF">PDPUS_1_00917</name>
</gene>
<dbReference type="InterPro" id="IPR052205">
    <property type="entry name" value="FliO/MopB"/>
</dbReference>
<evidence type="ECO:0000313" key="11">
    <source>
        <dbReference type="Proteomes" id="UP000516656"/>
    </source>
</evidence>
<evidence type="ECO:0000256" key="3">
    <source>
        <dbReference type="ARBA" id="ARBA00022989"/>
    </source>
</evidence>
<keyword evidence="9" id="KW-0282">Flagellum</keyword>
<dbReference type="InterPro" id="IPR022781">
    <property type="entry name" value="Flagellar_biosynth_FliO"/>
</dbReference>
<keyword evidence="4 7" id="KW-0472">Membrane</keyword>
<dbReference type="EMBL" id="AP018045">
    <property type="protein sequence ID" value="BAX52291.1"/>
    <property type="molecule type" value="Genomic_DNA"/>
</dbReference>
<dbReference type="NCBIfam" id="TIGR03500">
    <property type="entry name" value="FliO_TIGR"/>
    <property type="match status" value="1"/>
</dbReference>
<evidence type="ECO:0000256" key="1">
    <source>
        <dbReference type="ARBA" id="ARBA00022475"/>
    </source>
</evidence>
<proteinExistence type="inferred from homology"/>
<dbReference type="Proteomes" id="UP000218676">
    <property type="component" value="Chromosome 1"/>
</dbReference>
<dbReference type="EMBL" id="CP061854">
    <property type="protein sequence ID" value="QOD55848.1"/>
    <property type="molecule type" value="Genomic_DNA"/>
</dbReference>
<comment type="similarity">
    <text evidence="6 7">Belongs to the FliO/MopB family.</text>
</comment>
<reference evidence="10" key="2">
    <citation type="submission" date="2017-05" db="EMBL/GenBank/DDBJ databases">
        <title>Whole genome sequence of fish pathogenic bacteria, Photobacterium damselae subsp. piscicida, strain 91-197, isolated from hybrid striped bass (Morone sp.) in USA.</title>
        <authorList>
            <person name="Teru Y."/>
            <person name="Hikima J."/>
            <person name="Kono T."/>
            <person name="Sakai M."/>
            <person name="Takano T."/>
            <person name="Hawke J.P."/>
            <person name="Takeyama H."/>
            <person name="Aoki T."/>
        </authorList>
    </citation>
    <scope>NUCLEOTIDE SEQUENCE [LARGE SCALE GENOMIC DNA]</scope>
    <source>
        <strain evidence="10">91-197</strain>
    </source>
</reference>
<evidence type="ECO:0000313" key="8">
    <source>
        <dbReference type="EMBL" id="BAX52291.1"/>
    </source>
</evidence>
<dbReference type="AlphaFoldDB" id="A0A1Q9H6D7"/>
<accession>A0A1Q9H6D7</accession>
<evidence type="ECO:0000256" key="6">
    <source>
        <dbReference type="ARBA" id="ARBA00037937"/>
    </source>
</evidence>
<keyword evidence="3 7" id="KW-1133">Transmembrane helix</keyword>
<keyword evidence="5 7" id="KW-0975">Bacterial flagellum</keyword>
<organism evidence="9 11">
    <name type="scientific">Photobacterium damsela subsp. piscicida</name>
    <name type="common">Pasteurella piscicida</name>
    <dbReference type="NCBI Taxonomy" id="38294"/>
    <lineage>
        <taxon>Bacteria</taxon>
        <taxon>Pseudomonadati</taxon>
        <taxon>Pseudomonadota</taxon>
        <taxon>Gammaproteobacteria</taxon>
        <taxon>Vibrionales</taxon>
        <taxon>Vibrionaceae</taxon>
        <taxon>Photobacterium</taxon>
    </lineage>
</organism>
<dbReference type="PANTHER" id="PTHR38766:SF1">
    <property type="entry name" value="FLAGELLAR PROTEIN FLIO"/>
    <property type="match status" value="1"/>
</dbReference>
<protein>
    <recommendedName>
        <fullName evidence="7">Flagellar protein</fullName>
    </recommendedName>
</protein>
<dbReference type="Pfam" id="PF04347">
    <property type="entry name" value="FliO"/>
    <property type="match status" value="1"/>
</dbReference>
<evidence type="ECO:0000313" key="9">
    <source>
        <dbReference type="EMBL" id="QOD55848.1"/>
    </source>
</evidence>
<comment type="subcellular location">
    <subcellularLocation>
        <location evidence="7">Cell membrane</location>
    </subcellularLocation>
    <subcellularLocation>
        <location evidence="7">Bacterial flagellum basal body</location>
    </subcellularLocation>
</comment>
<feature type="transmembrane region" description="Helical" evidence="7">
    <location>
        <begin position="12"/>
        <end position="30"/>
    </location>
</feature>
<dbReference type="GO" id="GO:0009425">
    <property type="term" value="C:bacterial-type flagellum basal body"/>
    <property type="evidence" value="ECO:0007669"/>
    <property type="project" value="UniProtKB-SubCell"/>
</dbReference>
<reference evidence="9 11" key="3">
    <citation type="submission" date="2020-09" db="EMBL/GenBank/DDBJ databases">
        <title>Complete, closed and curated genome sequences of Photobacterium damselae subsp. piscicida isolates from Australia indicate localised evolution and additional plasmid-borne pathogenicity mechanisms.</title>
        <authorList>
            <person name="Baseggio L."/>
            <person name="Silayeva O."/>
            <person name="Buller N."/>
            <person name="Landos M."/>
            <person name="Engelstaedter J."/>
            <person name="Barnes A.C."/>
        </authorList>
    </citation>
    <scope>NUCLEOTIDE SEQUENCE [LARGE SCALE GENOMIC DNA]</scope>
    <source>
        <strain evidence="9 11">AS-16-0540-1</strain>
    </source>
</reference>
<evidence type="ECO:0000256" key="7">
    <source>
        <dbReference type="RuleBase" id="RU362064"/>
    </source>
</evidence>
<name>A0A1Q9H6D7_PHODP</name>
<dbReference type="Proteomes" id="UP000516656">
    <property type="component" value="Chromosome 1"/>
</dbReference>
<keyword evidence="9" id="KW-0966">Cell projection</keyword>
<evidence type="ECO:0000256" key="5">
    <source>
        <dbReference type="ARBA" id="ARBA00023143"/>
    </source>
</evidence>
<evidence type="ECO:0000313" key="10">
    <source>
        <dbReference type="Proteomes" id="UP000218676"/>
    </source>
</evidence>
<evidence type="ECO:0000256" key="2">
    <source>
        <dbReference type="ARBA" id="ARBA00022692"/>
    </source>
</evidence>
<dbReference type="PANTHER" id="PTHR38766">
    <property type="entry name" value="FLAGELLAR PROTEIN FLIO"/>
    <property type="match status" value="1"/>
</dbReference>
<keyword evidence="9" id="KW-0969">Cilium</keyword>
<evidence type="ECO:0000256" key="4">
    <source>
        <dbReference type="ARBA" id="ARBA00023136"/>
    </source>
</evidence>
<keyword evidence="2 7" id="KW-0812">Transmembrane</keyword>